<keyword evidence="4" id="KW-1185">Reference proteome</keyword>
<reference evidence="3 4" key="1">
    <citation type="submission" date="2021-09" db="EMBL/GenBank/DDBJ databases">
        <title>The complete genome sequence of a new microorganism.</title>
        <authorList>
            <person name="Zi Z."/>
        </authorList>
    </citation>
    <scope>NUCLEOTIDE SEQUENCE [LARGE SCALE GENOMIC DNA]</scope>
    <source>
        <strain evidence="3 4">WGZ8</strain>
    </source>
</reference>
<evidence type="ECO:0000313" key="3">
    <source>
        <dbReference type="EMBL" id="MBZ6078902.1"/>
    </source>
</evidence>
<dbReference type="EMBL" id="JAIRBM010000024">
    <property type="protein sequence ID" value="MBZ6078902.1"/>
    <property type="molecule type" value="Genomic_DNA"/>
</dbReference>
<keyword evidence="1" id="KW-0175">Coiled coil</keyword>
<evidence type="ECO:0000256" key="1">
    <source>
        <dbReference type="SAM" id="Coils"/>
    </source>
</evidence>
<proteinExistence type="predicted"/>
<evidence type="ECO:0008006" key="5">
    <source>
        <dbReference type="Google" id="ProtNLM"/>
    </source>
</evidence>
<dbReference type="Proteomes" id="UP000704176">
    <property type="component" value="Unassembled WGS sequence"/>
</dbReference>
<name>A0ABS7VTK4_9HYPH</name>
<feature type="chain" id="PRO_5045090129" description="YbgF trimerisation domain-containing protein" evidence="2">
    <location>
        <begin position="19"/>
        <end position="106"/>
    </location>
</feature>
<comment type="caution">
    <text evidence="3">The sequence shown here is derived from an EMBL/GenBank/DDBJ whole genome shotgun (WGS) entry which is preliminary data.</text>
</comment>
<dbReference type="RefSeq" id="WP_224315655.1">
    <property type="nucleotide sequence ID" value="NZ_JAIRBM010000024.1"/>
</dbReference>
<evidence type="ECO:0000313" key="4">
    <source>
        <dbReference type="Proteomes" id="UP000704176"/>
    </source>
</evidence>
<accession>A0ABS7VTK4</accession>
<feature type="coiled-coil region" evidence="1">
    <location>
        <begin position="55"/>
        <end position="89"/>
    </location>
</feature>
<evidence type="ECO:0000256" key="2">
    <source>
        <dbReference type="SAM" id="SignalP"/>
    </source>
</evidence>
<sequence length="106" mass="11838">MRTLVAAMVICLACPAWAADPVNAPTSIAPIVKYVPDRSQADLEKYNDPILQKGVDISAIEIEVLRRRLSQAEERVELLEKNQRQSISALNQVIEQLNTVIKAQKK</sequence>
<protein>
    <recommendedName>
        <fullName evidence="5">YbgF trimerisation domain-containing protein</fullName>
    </recommendedName>
</protein>
<feature type="signal peptide" evidence="2">
    <location>
        <begin position="1"/>
        <end position="18"/>
    </location>
</feature>
<keyword evidence="2" id="KW-0732">Signal</keyword>
<gene>
    <name evidence="3" type="ORF">K9B37_21835</name>
</gene>
<organism evidence="3 4">
    <name type="scientific">Microvirga puerhi</name>
    <dbReference type="NCBI Taxonomy" id="2876078"/>
    <lineage>
        <taxon>Bacteria</taxon>
        <taxon>Pseudomonadati</taxon>
        <taxon>Pseudomonadota</taxon>
        <taxon>Alphaproteobacteria</taxon>
        <taxon>Hyphomicrobiales</taxon>
        <taxon>Methylobacteriaceae</taxon>
        <taxon>Microvirga</taxon>
    </lineage>
</organism>